<dbReference type="OMA" id="PHMENRV"/>
<accession>A0A0U1LLL7</accession>
<reference evidence="2 3" key="1">
    <citation type="submission" date="2015-04" db="EMBL/GenBank/DDBJ databases">
        <authorList>
            <person name="Syromyatnikov M.Y."/>
            <person name="Popov V.N."/>
        </authorList>
    </citation>
    <scope>NUCLEOTIDE SEQUENCE [LARGE SCALE GENOMIC DNA]</scope>
    <source>
        <strain evidence="2">WF-38-12</strain>
    </source>
</reference>
<feature type="compositionally biased region" description="Basic and acidic residues" evidence="1">
    <location>
        <begin position="803"/>
        <end position="816"/>
    </location>
</feature>
<feature type="region of interest" description="Disordered" evidence="1">
    <location>
        <begin position="1"/>
        <end position="22"/>
    </location>
</feature>
<feature type="region of interest" description="Disordered" evidence="1">
    <location>
        <begin position="65"/>
        <end position="164"/>
    </location>
</feature>
<proteinExistence type="predicted"/>
<dbReference type="PANTHER" id="PTHR12975:SF6">
    <property type="entry name" value="TRAFFICKING PROTEIN PARTICLE COMPLEX SUBUNIT 8"/>
    <property type="match status" value="1"/>
</dbReference>
<dbReference type="PANTHER" id="PTHR12975">
    <property type="entry name" value="TRANSPORT PROTEIN TRAPP"/>
    <property type="match status" value="1"/>
</dbReference>
<dbReference type="EMBL" id="CVMT01000001">
    <property type="protein sequence ID" value="CRG83672.1"/>
    <property type="molecule type" value="Genomic_DNA"/>
</dbReference>
<feature type="region of interest" description="Disordered" evidence="1">
    <location>
        <begin position="769"/>
        <end position="816"/>
    </location>
</feature>
<evidence type="ECO:0000313" key="3">
    <source>
        <dbReference type="Proteomes" id="UP000054383"/>
    </source>
</evidence>
<dbReference type="InterPro" id="IPR024420">
    <property type="entry name" value="TRAPP_III_complex_Trs85"/>
</dbReference>
<protein>
    <submittedName>
        <fullName evidence="2">Transport protein particle subunit trs85-2</fullName>
    </submittedName>
</protein>
<keyword evidence="3" id="KW-1185">Reference proteome</keyword>
<feature type="compositionally biased region" description="Polar residues" evidence="1">
    <location>
        <begin position="121"/>
        <end position="154"/>
    </location>
</feature>
<dbReference type="OrthoDB" id="203724at2759"/>
<dbReference type="Pfam" id="PF12739">
    <property type="entry name" value="TRAPPC-Trs85"/>
    <property type="match status" value="1"/>
</dbReference>
<feature type="compositionally biased region" description="Polar residues" evidence="1">
    <location>
        <begin position="99"/>
        <end position="111"/>
    </location>
</feature>
<evidence type="ECO:0000313" key="2">
    <source>
        <dbReference type="EMBL" id="CRG83672.1"/>
    </source>
</evidence>
<organism evidence="2 3">
    <name type="scientific">Talaromyces islandicus</name>
    <name type="common">Penicillium islandicum</name>
    <dbReference type="NCBI Taxonomy" id="28573"/>
    <lineage>
        <taxon>Eukaryota</taxon>
        <taxon>Fungi</taxon>
        <taxon>Dikarya</taxon>
        <taxon>Ascomycota</taxon>
        <taxon>Pezizomycotina</taxon>
        <taxon>Eurotiomycetes</taxon>
        <taxon>Eurotiomycetidae</taxon>
        <taxon>Eurotiales</taxon>
        <taxon>Trichocomaceae</taxon>
        <taxon>Talaromyces</taxon>
        <taxon>Talaromyces sect. Islandici</taxon>
    </lineage>
</organism>
<dbReference type="STRING" id="28573.A0A0U1LLL7"/>
<gene>
    <name evidence="2" type="ORF">PISL3812_01027</name>
</gene>
<dbReference type="GO" id="GO:1990072">
    <property type="term" value="C:TRAPPIII protein complex"/>
    <property type="evidence" value="ECO:0007669"/>
    <property type="project" value="TreeGrafter"/>
</dbReference>
<dbReference type="Proteomes" id="UP000054383">
    <property type="component" value="Unassembled WGS sequence"/>
</dbReference>
<sequence length="816" mass="89485">MNGWKRAGRRDKTPAWRLPPSPHHSHLTFTWSPSQLPSSLLACPSTHRLATHKCSHIYTDSRPAHNHGILESSMTSPEDAAPVKPPPSFSGAPIVVPKSTYSADTVQSPRSFSADLRDSPSIASSTAQLPYRNESPSRSASPSNRLSGSVTLPNRASIGSPLGSLPDVSDSIRSLIIRSFSPSIAIFASEDTEELVRQKGFKGGFRELVRPFGENVTGKVVVRDSVGSSRGWDDFSIRFVELSPQRKTQNDPTTPPVSPLVQLEEVLQKRLDSADDATNRWSQLTQSPMGSTSVSSPFYQLLLRRLLSVDTPTPHETFTHPVACVITISSRNKTPLESLRQLYTQTSQGSTAPPSYVHSEFLRYYVLVHDEDRDDIAESTKLYDQMKRHFGLHCHLLRLRSDQCVVTDDDSTEVPPCEWLSPEEELSKMNETSALIDLGTEVTYLFESDVTAIKTLIRELVVQSVVPFMENKVALWNDQVASKRKGLSGRFMSMSRRWTGFGSSSKSGSSGSSGGMTGNYDASQGFYKPDVPEAALRKLGDFAFMLRDYKLAASTYDLVRSDYSNDKAWKYHAGAHEMCAISTLLNPLASAVKSKVEGIDQMIDTACYSYLTRCSDAVNTLRCLALSVELLKSRGGSATEGAARWAMRAMELGLAGPIGQALFTERVSACYASKTSTGGAKWGARRRKAAMWSILAGDSWLRLGKPVLASACLEDADQLYAEVLDKDGVFPMPDMQAFIENLKHAVKVEFLESKGVDTSDETIVAGQLGTEETSEKLDTRANRRSVITASSPLDNGPLSPAKHQGDSTKPLDDDFE</sequence>
<evidence type="ECO:0000256" key="1">
    <source>
        <dbReference type="SAM" id="MobiDB-lite"/>
    </source>
</evidence>
<dbReference type="AlphaFoldDB" id="A0A0U1LLL7"/>
<name>A0A0U1LLL7_TALIS</name>